<keyword evidence="2" id="KW-1185">Reference proteome</keyword>
<dbReference type="Gene3D" id="3.30.1370.10">
    <property type="entry name" value="K Homology domain, type 1"/>
    <property type="match status" value="1"/>
</dbReference>
<name>A0A4C1WDI2_EUMVA</name>
<dbReference type="Proteomes" id="UP000299102">
    <property type="component" value="Unassembled WGS sequence"/>
</dbReference>
<proteinExistence type="predicted"/>
<organism evidence="1 2">
    <name type="scientific">Eumeta variegata</name>
    <name type="common">Bagworm moth</name>
    <name type="synonym">Eumeta japonica</name>
    <dbReference type="NCBI Taxonomy" id="151549"/>
    <lineage>
        <taxon>Eukaryota</taxon>
        <taxon>Metazoa</taxon>
        <taxon>Ecdysozoa</taxon>
        <taxon>Arthropoda</taxon>
        <taxon>Hexapoda</taxon>
        <taxon>Insecta</taxon>
        <taxon>Pterygota</taxon>
        <taxon>Neoptera</taxon>
        <taxon>Endopterygota</taxon>
        <taxon>Lepidoptera</taxon>
        <taxon>Glossata</taxon>
        <taxon>Ditrysia</taxon>
        <taxon>Tineoidea</taxon>
        <taxon>Psychidae</taxon>
        <taxon>Oiketicinae</taxon>
        <taxon>Eumeta</taxon>
    </lineage>
</organism>
<comment type="caution">
    <text evidence="1">The sequence shown here is derived from an EMBL/GenBank/DDBJ whole genome shotgun (WGS) entry which is preliminary data.</text>
</comment>
<dbReference type="GO" id="GO:0003723">
    <property type="term" value="F:RNA binding"/>
    <property type="evidence" value="ECO:0007669"/>
    <property type="project" value="InterPro"/>
</dbReference>
<dbReference type="OrthoDB" id="6777263at2759"/>
<dbReference type="InterPro" id="IPR036612">
    <property type="entry name" value="KH_dom_type_1_sf"/>
</dbReference>
<dbReference type="AlphaFoldDB" id="A0A4C1WDI2"/>
<protein>
    <submittedName>
        <fullName evidence="1">Protein held out wings</fullName>
    </submittedName>
</protein>
<evidence type="ECO:0000313" key="2">
    <source>
        <dbReference type="Proteomes" id="UP000299102"/>
    </source>
</evidence>
<dbReference type="EMBL" id="BGZK01000545">
    <property type="protein sequence ID" value="GBP49456.1"/>
    <property type="molecule type" value="Genomic_DNA"/>
</dbReference>
<sequence>MGLQNDHIRRARIRAMLVCSGRKPSKSFKIEIAKVRASLFQINGVKKEPLVLPEPEGMVTTLTEKVYVPVKEHPDGTRMRVCSLTVSYVYLEWAISTVTATDKRVDLSVAAVRARKQPIPIRRESDQLQRIRLK</sequence>
<reference evidence="1 2" key="1">
    <citation type="journal article" date="2019" name="Commun. Biol.">
        <title>The bagworm genome reveals a unique fibroin gene that provides high tensile strength.</title>
        <authorList>
            <person name="Kono N."/>
            <person name="Nakamura H."/>
            <person name="Ohtoshi R."/>
            <person name="Tomita M."/>
            <person name="Numata K."/>
            <person name="Arakawa K."/>
        </authorList>
    </citation>
    <scope>NUCLEOTIDE SEQUENCE [LARGE SCALE GENOMIC DNA]</scope>
</reference>
<dbReference type="STRING" id="151549.A0A4C1WDI2"/>
<accession>A0A4C1WDI2</accession>
<evidence type="ECO:0000313" key="1">
    <source>
        <dbReference type="EMBL" id="GBP49456.1"/>
    </source>
</evidence>
<gene>
    <name evidence="1" type="primary">how</name>
    <name evidence="1" type="ORF">EVAR_25670_1</name>
</gene>